<evidence type="ECO:0000256" key="2">
    <source>
        <dbReference type="ARBA" id="ARBA00022475"/>
    </source>
</evidence>
<organism evidence="7 8">
    <name type="scientific">Catenibacillus scindens</name>
    <dbReference type="NCBI Taxonomy" id="673271"/>
    <lineage>
        <taxon>Bacteria</taxon>
        <taxon>Bacillati</taxon>
        <taxon>Bacillota</taxon>
        <taxon>Clostridia</taxon>
        <taxon>Lachnospirales</taxon>
        <taxon>Lachnospiraceae</taxon>
        <taxon>Catenibacillus</taxon>
    </lineage>
</organism>
<evidence type="ECO:0000256" key="3">
    <source>
        <dbReference type="ARBA" id="ARBA00022692"/>
    </source>
</evidence>
<dbReference type="GO" id="GO:0005886">
    <property type="term" value="C:plasma membrane"/>
    <property type="evidence" value="ECO:0007669"/>
    <property type="project" value="UniProtKB-SubCell"/>
</dbReference>
<evidence type="ECO:0000256" key="1">
    <source>
        <dbReference type="ARBA" id="ARBA00004651"/>
    </source>
</evidence>
<protein>
    <submittedName>
        <fullName evidence="7">Ribose/xylose/arabinose/galactoside ABC-type transport system permease subunit</fullName>
    </submittedName>
</protein>
<evidence type="ECO:0000256" key="5">
    <source>
        <dbReference type="ARBA" id="ARBA00023136"/>
    </source>
</evidence>
<reference evidence="7 8" key="1">
    <citation type="submission" date="2020-08" db="EMBL/GenBank/DDBJ databases">
        <title>Genomic Encyclopedia of Type Strains, Phase IV (KMG-IV): sequencing the most valuable type-strain genomes for metagenomic binning, comparative biology and taxonomic classification.</title>
        <authorList>
            <person name="Goeker M."/>
        </authorList>
    </citation>
    <scope>NUCLEOTIDE SEQUENCE [LARGE SCALE GENOMIC DNA]</scope>
    <source>
        <strain evidence="7 8">DSM 106146</strain>
    </source>
</reference>
<evidence type="ECO:0000256" key="4">
    <source>
        <dbReference type="ARBA" id="ARBA00022989"/>
    </source>
</evidence>
<keyword evidence="5 6" id="KW-0472">Membrane</keyword>
<dbReference type="CDD" id="cd06579">
    <property type="entry name" value="TM_PBP1_transp_AraH_like"/>
    <property type="match status" value="1"/>
</dbReference>
<dbReference type="EMBL" id="JACHFW010000003">
    <property type="protein sequence ID" value="MBB5264140.1"/>
    <property type="molecule type" value="Genomic_DNA"/>
</dbReference>
<feature type="transmembrane region" description="Helical" evidence="6">
    <location>
        <begin position="155"/>
        <end position="174"/>
    </location>
</feature>
<keyword evidence="2" id="KW-1003">Cell membrane</keyword>
<evidence type="ECO:0000313" key="7">
    <source>
        <dbReference type="EMBL" id="MBB5264140.1"/>
    </source>
</evidence>
<dbReference type="Pfam" id="PF02653">
    <property type="entry name" value="BPD_transp_2"/>
    <property type="match status" value="1"/>
</dbReference>
<dbReference type="InterPro" id="IPR001851">
    <property type="entry name" value="ABC_transp_permease"/>
</dbReference>
<accession>A0A7W8HAH3</accession>
<proteinExistence type="predicted"/>
<feature type="transmembrane region" description="Helical" evidence="6">
    <location>
        <begin position="204"/>
        <end position="223"/>
    </location>
</feature>
<sequence>MSKRKINFNISTWLPVIIFVLVAVIFGIATKGSLFTSTNLMNLFNQSVPTIIAGLGMLFVAAMGSTDITCGVIVALVGCFGLMASTNVNPFFMIPVSLLIGLASGLLLGYINAKRKVSSFMASLAMLMAYRAVVNLMLSNTSFYLPDSLKFIDNFAFKIISVIIMVAIIVYIFHYTRFGVYVKDIGENEVAVQHTGINVDAVKIAAFAVSGFMAAVAGIYMVARLGGTNNTIGSGFEMKVMMALFIAGVPVQGGVGSKVYKLIFGAVIINMLENGLVLCGTSGAVTQLVRGLVLLGAVALTAYLGKHFANVGVEAAHNQRENAGETAK</sequence>
<dbReference type="GO" id="GO:0022857">
    <property type="term" value="F:transmembrane transporter activity"/>
    <property type="evidence" value="ECO:0007669"/>
    <property type="project" value="InterPro"/>
</dbReference>
<feature type="transmembrane region" description="Helical" evidence="6">
    <location>
        <begin position="91"/>
        <end position="111"/>
    </location>
</feature>
<feature type="transmembrane region" description="Helical" evidence="6">
    <location>
        <begin position="50"/>
        <end position="79"/>
    </location>
</feature>
<dbReference type="Proteomes" id="UP000543642">
    <property type="component" value="Unassembled WGS sequence"/>
</dbReference>
<feature type="transmembrane region" description="Helical" evidence="6">
    <location>
        <begin position="259"/>
        <end position="281"/>
    </location>
</feature>
<dbReference type="RefSeq" id="WP_183772547.1">
    <property type="nucleotide sequence ID" value="NZ_JACHFW010000003.1"/>
</dbReference>
<comment type="subcellular location">
    <subcellularLocation>
        <location evidence="1">Cell membrane</location>
        <topology evidence="1">Multi-pass membrane protein</topology>
    </subcellularLocation>
</comment>
<gene>
    <name evidence="7" type="ORF">HNP82_001245</name>
</gene>
<keyword evidence="3 6" id="KW-0812">Transmembrane</keyword>
<feature type="transmembrane region" description="Helical" evidence="6">
    <location>
        <begin position="12"/>
        <end position="30"/>
    </location>
</feature>
<feature type="transmembrane region" description="Helical" evidence="6">
    <location>
        <begin position="288"/>
        <end position="305"/>
    </location>
</feature>
<dbReference type="AlphaFoldDB" id="A0A7W8HAH3"/>
<dbReference type="PANTHER" id="PTHR32196">
    <property type="entry name" value="ABC TRANSPORTER PERMEASE PROTEIN YPHD-RELATED-RELATED"/>
    <property type="match status" value="1"/>
</dbReference>
<evidence type="ECO:0000313" key="8">
    <source>
        <dbReference type="Proteomes" id="UP000543642"/>
    </source>
</evidence>
<feature type="transmembrane region" description="Helical" evidence="6">
    <location>
        <begin position="235"/>
        <end position="253"/>
    </location>
</feature>
<keyword evidence="8" id="KW-1185">Reference proteome</keyword>
<keyword evidence="4 6" id="KW-1133">Transmembrane helix</keyword>
<feature type="transmembrane region" description="Helical" evidence="6">
    <location>
        <begin position="117"/>
        <end position="134"/>
    </location>
</feature>
<comment type="caution">
    <text evidence="7">The sequence shown here is derived from an EMBL/GenBank/DDBJ whole genome shotgun (WGS) entry which is preliminary data.</text>
</comment>
<name>A0A7W8HAH3_9FIRM</name>
<evidence type="ECO:0000256" key="6">
    <source>
        <dbReference type="SAM" id="Phobius"/>
    </source>
</evidence>